<dbReference type="PROSITE" id="PS50995">
    <property type="entry name" value="HTH_MARR_2"/>
    <property type="match status" value="1"/>
</dbReference>
<name>A0A1E7JI33_9ACTN</name>
<organism evidence="3 4">
    <name type="scientific">Streptomyces abyssalis</name>
    <dbReference type="NCBI Taxonomy" id="933944"/>
    <lineage>
        <taxon>Bacteria</taxon>
        <taxon>Bacillati</taxon>
        <taxon>Actinomycetota</taxon>
        <taxon>Actinomycetes</taxon>
        <taxon>Kitasatosporales</taxon>
        <taxon>Streptomycetaceae</taxon>
        <taxon>Streptomyces</taxon>
    </lineage>
</organism>
<dbReference type="Gene3D" id="1.10.10.10">
    <property type="entry name" value="Winged helix-like DNA-binding domain superfamily/Winged helix DNA-binding domain"/>
    <property type="match status" value="1"/>
</dbReference>
<dbReference type="EMBL" id="LJGT01000041">
    <property type="protein sequence ID" value="OEU86128.1"/>
    <property type="molecule type" value="Genomic_DNA"/>
</dbReference>
<dbReference type="Pfam" id="PF01047">
    <property type="entry name" value="MarR"/>
    <property type="match status" value="1"/>
</dbReference>
<reference evidence="3 4" key="1">
    <citation type="journal article" date="2016" name="Front. Microbiol.">
        <title>Comparative Genomics Analysis of Streptomyces Species Reveals Their Adaptation to the Marine Environment and Their Diversity at the Genomic Level.</title>
        <authorList>
            <person name="Tian X."/>
            <person name="Zhang Z."/>
            <person name="Yang T."/>
            <person name="Chen M."/>
            <person name="Li J."/>
            <person name="Chen F."/>
            <person name="Yang J."/>
            <person name="Li W."/>
            <person name="Zhang B."/>
            <person name="Zhang Z."/>
            <person name="Wu J."/>
            <person name="Zhang C."/>
            <person name="Long L."/>
            <person name="Xiao J."/>
        </authorList>
    </citation>
    <scope>NUCLEOTIDE SEQUENCE [LARGE SCALE GENOMIC DNA]</scope>
    <source>
        <strain evidence="3 4">SCSIO 10390</strain>
    </source>
</reference>
<dbReference type="OrthoDB" id="4569656at2"/>
<dbReference type="InterPro" id="IPR000835">
    <property type="entry name" value="HTH_MarR-typ"/>
</dbReference>
<protein>
    <submittedName>
        <fullName evidence="3">MarR family transcriptional regulator</fullName>
    </submittedName>
</protein>
<dbReference type="AlphaFoldDB" id="A0A1E7JI33"/>
<dbReference type="GO" id="GO:0003700">
    <property type="term" value="F:DNA-binding transcription factor activity"/>
    <property type="evidence" value="ECO:0007669"/>
    <property type="project" value="InterPro"/>
</dbReference>
<dbReference type="Proteomes" id="UP000176087">
    <property type="component" value="Unassembled WGS sequence"/>
</dbReference>
<feature type="domain" description="HTH marR-type" evidence="2">
    <location>
        <begin position="11"/>
        <end position="145"/>
    </location>
</feature>
<dbReference type="PRINTS" id="PR00598">
    <property type="entry name" value="HTHMARR"/>
</dbReference>
<evidence type="ECO:0000313" key="3">
    <source>
        <dbReference type="EMBL" id="OEU86128.1"/>
    </source>
</evidence>
<dbReference type="PANTHER" id="PTHR39515:SF2">
    <property type="entry name" value="HTH-TYPE TRANSCRIPTIONAL REGULATOR RV0880"/>
    <property type="match status" value="1"/>
</dbReference>
<dbReference type="InterPro" id="IPR052526">
    <property type="entry name" value="HTH-type_Bedaq_tolerance"/>
</dbReference>
<proteinExistence type="predicted"/>
<dbReference type="RefSeq" id="WP_070010456.1">
    <property type="nucleotide sequence ID" value="NZ_LJGS01000039.1"/>
</dbReference>
<comment type="caution">
    <text evidence="3">The sequence shown here is derived from an EMBL/GenBank/DDBJ whole genome shotgun (WGS) entry which is preliminary data.</text>
</comment>
<accession>A0A1E7JI33</accession>
<feature type="region of interest" description="Disordered" evidence="1">
    <location>
        <begin position="150"/>
        <end position="172"/>
    </location>
</feature>
<dbReference type="PANTHER" id="PTHR39515">
    <property type="entry name" value="CONSERVED PROTEIN"/>
    <property type="match status" value="1"/>
</dbReference>
<evidence type="ECO:0000259" key="2">
    <source>
        <dbReference type="PROSITE" id="PS50995"/>
    </source>
</evidence>
<keyword evidence="4" id="KW-1185">Reference proteome</keyword>
<dbReference type="STRING" id="933944.AN215_27900"/>
<gene>
    <name evidence="3" type="ORF">AN215_27900</name>
</gene>
<evidence type="ECO:0000313" key="4">
    <source>
        <dbReference type="Proteomes" id="UP000176087"/>
    </source>
</evidence>
<dbReference type="InterPro" id="IPR036388">
    <property type="entry name" value="WH-like_DNA-bd_sf"/>
</dbReference>
<dbReference type="Gene3D" id="1.10.287.100">
    <property type="match status" value="1"/>
</dbReference>
<dbReference type="InterPro" id="IPR036390">
    <property type="entry name" value="WH_DNA-bd_sf"/>
</dbReference>
<evidence type="ECO:0000256" key="1">
    <source>
        <dbReference type="SAM" id="MobiDB-lite"/>
    </source>
</evidence>
<dbReference type="PATRIC" id="fig|933944.5.peg.3685"/>
<dbReference type="SUPFAM" id="SSF46785">
    <property type="entry name" value="Winged helix' DNA-binding domain"/>
    <property type="match status" value="1"/>
</dbReference>
<sequence>MWNSEDDRQTAEMLRWGVSRLASRLRAEQPGSGQGLTRLAVSVLANLRHSGPLTPTELAGIEGLQAQSLTRVLNDLEDRGRIVRSRGQEDRRRQEIALTDSGREALRDHVQDGNAWLAAALAQELTPAERGLLHLAAELLQQLAAADVSDAAVGHRSASDGQAGPRGAAPPL</sequence>
<dbReference type="SMART" id="SM00347">
    <property type="entry name" value="HTH_MARR"/>
    <property type="match status" value="1"/>
</dbReference>